<evidence type="ECO:0000256" key="12">
    <source>
        <dbReference type="SAM" id="MobiDB-lite"/>
    </source>
</evidence>
<dbReference type="InterPro" id="IPR029510">
    <property type="entry name" value="Ald_DH_CS_GLU"/>
</dbReference>
<dbReference type="EMBL" id="LVVM01001906">
    <property type="protein sequence ID" value="OJA17579.1"/>
    <property type="molecule type" value="Genomic_DNA"/>
</dbReference>
<feature type="zinc finger region" description="C3H1-type" evidence="9">
    <location>
        <begin position="920"/>
        <end position="947"/>
    </location>
</feature>
<dbReference type="SUPFAM" id="SSF53720">
    <property type="entry name" value="ALDH-like"/>
    <property type="match status" value="1"/>
</dbReference>
<dbReference type="PANTHER" id="PTHR43521:SF1">
    <property type="entry name" value="ALPHA-AMINOADIPIC SEMIALDEHYDE DEHYDROGENASE"/>
    <property type="match status" value="1"/>
</dbReference>
<feature type="compositionally biased region" description="Polar residues" evidence="12">
    <location>
        <begin position="824"/>
        <end position="836"/>
    </location>
</feature>
<evidence type="ECO:0000256" key="1">
    <source>
        <dbReference type="ARBA" id="ARBA00009986"/>
    </source>
</evidence>
<dbReference type="Gene3D" id="3.40.309.10">
    <property type="entry name" value="Aldehyde Dehydrogenase, Chain A, domain 2"/>
    <property type="match status" value="1"/>
</dbReference>
<feature type="region of interest" description="Disordered" evidence="12">
    <location>
        <begin position="892"/>
        <end position="911"/>
    </location>
</feature>
<keyword evidence="15" id="KW-1185">Reference proteome</keyword>
<feature type="domain" description="C3H1-type" evidence="13">
    <location>
        <begin position="1017"/>
        <end position="1046"/>
    </location>
</feature>
<feature type="domain" description="C3H1-type" evidence="13">
    <location>
        <begin position="920"/>
        <end position="947"/>
    </location>
</feature>
<dbReference type="Pfam" id="PF18044">
    <property type="entry name" value="zf-CCCH_4"/>
    <property type="match status" value="1"/>
</dbReference>
<evidence type="ECO:0000256" key="8">
    <source>
        <dbReference type="ARBA" id="ARBA00024226"/>
    </source>
</evidence>
<dbReference type="GO" id="GO:0008270">
    <property type="term" value="F:zinc ion binding"/>
    <property type="evidence" value="ECO:0007669"/>
    <property type="project" value="UniProtKB-KW"/>
</dbReference>
<dbReference type="InterPro" id="IPR015590">
    <property type="entry name" value="Aldehyde_DH_dom"/>
</dbReference>
<keyword evidence="5 9" id="KW-0862">Zinc</keyword>
<protein>
    <recommendedName>
        <fullName evidence="8">aldehyde dehydrogenase (NAD(+))</fullName>
        <ecNumber evidence="8">1.2.1.3</ecNumber>
    </recommendedName>
</protein>
<gene>
    <name evidence="14" type="ORF">AZE42_01210</name>
</gene>
<feature type="compositionally biased region" description="Low complexity" evidence="12">
    <location>
        <begin position="842"/>
        <end position="852"/>
    </location>
</feature>
<dbReference type="InterPro" id="IPR044638">
    <property type="entry name" value="ALDH7A1-like"/>
</dbReference>
<dbReference type="Gene3D" id="3.40.605.10">
    <property type="entry name" value="Aldehyde Dehydrogenase, Chain A, domain 1"/>
    <property type="match status" value="1"/>
</dbReference>
<dbReference type="CDD" id="cd07130">
    <property type="entry name" value="ALDH_F7_AASADH"/>
    <property type="match status" value="1"/>
</dbReference>
<feature type="zinc finger region" description="C3H1-type" evidence="9">
    <location>
        <begin position="1017"/>
        <end position="1046"/>
    </location>
</feature>
<evidence type="ECO:0000256" key="6">
    <source>
        <dbReference type="ARBA" id="ARBA00023002"/>
    </source>
</evidence>
<dbReference type="PROSITE" id="PS50103">
    <property type="entry name" value="ZF_C3H1"/>
    <property type="match status" value="2"/>
</dbReference>
<evidence type="ECO:0000256" key="5">
    <source>
        <dbReference type="ARBA" id="ARBA00022833"/>
    </source>
</evidence>
<dbReference type="PANTHER" id="PTHR43521">
    <property type="entry name" value="ALPHA-AMINOADIPIC SEMIALDEHYDE DEHYDROGENASE"/>
    <property type="match status" value="1"/>
</dbReference>
<dbReference type="EC" id="1.2.1.3" evidence="8"/>
<evidence type="ECO:0000256" key="4">
    <source>
        <dbReference type="ARBA" id="ARBA00022771"/>
    </source>
</evidence>
<keyword evidence="4 9" id="KW-0863">Zinc-finger</keyword>
<sequence length="1325" mass="144757">MMLSRNAVCTVRGARSLSTRASTILSALDIPIAAAELPGVYDGQWSGSGDVLESVCPTTGEVLARVRSASPHELHVALEKSKEAYFHLRTIPAPKRGELLRQIREALSAKRDVLGALVSLEMGKIKTEGIGEVQEFVDICDYALGLSRMMNGRVVASERPGHTILEVPNPIGVVGVLTAFNFPVAVYGWNFSLSLAAGNANVWKPSPSTPLCSIAVTKIIAGVLEKNGLPGAISTLINGGKDVGEAIVESRDIPLGSEAVGRVVGKAVQSRFGKSILELGGNNASIIMPDADLSLAVPAVFFGAVGTAGQRCTSTRRLYLHRAIAPKFLDTLQKLYSGVCVGDPLVEGTLLGPLHTSAAVGVYSNAVQRLRESGADILTGGRKYDQVALSQGNFVQPTITIPKTTDPADKIWSTETFAPILNVCFFDELEQAIEWNNAVPQGLSSSLWTRDLRNVGKWIGPEGSDAGIVNVNVGTSGAEIGAAFGGNKSTGWGRESGGDAWKQRFSNSTLATLLSFVTPSTEPFMQSDDLPWPELGNVSRGATRGNQGQKGALGPPDAEGRCVLQLRVQPGVLAVKLNRRSSEWYSTLDKEVNNALKLTKTYWRKARRRQDYDARADQDHMELHEWLQQLKDKTMSHLEVLMQKGDIQGPPYVMPDDVELAFLRKFIERHNARIPHNPRLRHLGPNAPQPPSIDDSMEVSTPELSEGSYPPSSLVDHIARMQPESGSSVSSPNYVQSPGTSRPHIIRTTTSPSTATYEQLLQDAQSSGQYLQEARATLARAQSQTQDAFQRYTTCLEAEVRARRDVNAAEQHRDELMTALLSRTQSSADYSRQSSLPHDDSSSQQEHQYSSHHLVDRRPSVDMVPTQNSPRVDWRQPDMTGSYTGALEAIPQSEMRSSRDPSYMPERKHSRNWEEGGQIDVHTKLCRSFVAGRCAYGDKCTFMHPPSVPFPPSNILSPFARQNVMNWSALPNSASAAKVYFMAPQHSVAGAAAHETPPHFSPSGLGTKGPMAVRPANWRTKPCKHFSRTQGWCPVGDTCNFIHDPALSSRAPDLIRNERDVFSRSDDYAKEPRSTNNTIMGTTQTDSWTYTKGTCVNPAYGLLHPEDATPYMAYTPCLRWPNCPDGTYCAFRHHVPIPMPVPTPLPLVPTGVTMPEMIGAISNPLQPVSTHASLLCDSYEINGTTYFTPQVPVASSPPNPSMFYDHATIVHNGFDPARYASYSQPGTSFEASNHVYDQAMYPDANWQAHNWSDPQLLESNVQCSVPVQDTDQPATSVLEDTAARVTSTREDEFPYRPPKNQRVGHARRISVQIKTVDTLTLTAAA</sequence>
<dbReference type="InterPro" id="IPR016163">
    <property type="entry name" value="Ald_DH_C"/>
</dbReference>
<evidence type="ECO:0000256" key="11">
    <source>
        <dbReference type="RuleBase" id="RU003345"/>
    </source>
</evidence>
<dbReference type="Pfam" id="PF00171">
    <property type="entry name" value="Aldedh"/>
    <property type="match status" value="1"/>
</dbReference>
<dbReference type="Proteomes" id="UP000183567">
    <property type="component" value="Unassembled WGS sequence"/>
</dbReference>
<dbReference type="InterPro" id="IPR041367">
    <property type="entry name" value="Znf-CCCH_4"/>
</dbReference>
<dbReference type="SMART" id="SM00356">
    <property type="entry name" value="ZnF_C3H1"/>
    <property type="match status" value="3"/>
</dbReference>
<reference evidence="14 15" key="1">
    <citation type="submission" date="2016-03" db="EMBL/GenBank/DDBJ databases">
        <title>Comparative genomics of the ectomycorrhizal sister species Rhizopogon vinicolor and Rhizopogon vesiculosus (Basidiomycota: Boletales) reveals a divergence of the mating type B locus.</title>
        <authorList>
            <person name="Mujic A.B."/>
            <person name="Kuo A."/>
            <person name="Tritt A."/>
            <person name="Lipzen A."/>
            <person name="Chen C."/>
            <person name="Johnson J."/>
            <person name="Sharma A."/>
            <person name="Barry K."/>
            <person name="Grigoriev I.V."/>
            <person name="Spatafora J.W."/>
        </authorList>
    </citation>
    <scope>NUCLEOTIDE SEQUENCE [LARGE SCALE GENOMIC DNA]</scope>
    <source>
        <strain evidence="14 15">AM-OR11-056</strain>
    </source>
</reference>
<dbReference type="STRING" id="180088.A0A1J8QC87"/>
<dbReference type="GO" id="GO:0004029">
    <property type="term" value="F:aldehyde dehydrogenase (NAD+) activity"/>
    <property type="evidence" value="ECO:0007669"/>
    <property type="project" value="UniProtKB-EC"/>
</dbReference>
<dbReference type="SUPFAM" id="SSF90229">
    <property type="entry name" value="CCCH zinc finger"/>
    <property type="match status" value="2"/>
</dbReference>
<evidence type="ECO:0000256" key="3">
    <source>
        <dbReference type="ARBA" id="ARBA00022723"/>
    </source>
</evidence>
<proteinExistence type="inferred from homology"/>
<feature type="active site" evidence="10">
    <location>
        <position position="278"/>
    </location>
</feature>
<dbReference type="InterPro" id="IPR016162">
    <property type="entry name" value="Ald_DH_N"/>
</dbReference>
<organism evidence="14 15">
    <name type="scientific">Rhizopogon vesiculosus</name>
    <dbReference type="NCBI Taxonomy" id="180088"/>
    <lineage>
        <taxon>Eukaryota</taxon>
        <taxon>Fungi</taxon>
        <taxon>Dikarya</taxon>
        <taxon>Basidiomycota</taxon>
        <taxon>Agaricomycotina</taxon>
        <taxon>Agaricomycetes</taxon>
        <taxon>Agaricomycetidae</taxon>
        <taxon>Boletales</taxon>
        <taxon>Suillineae</taxon>
        <taxon>Rhizopogonaceae</taxon>
        <taxon>Rhizopogon</taxon>
    </lineage>
</organism>
<evidence type="ECO:0000259" key="13">
    <source>
        <dbReference type="PROSITE" id="PS50103"/>
    </source>
</evidence>
<comment type="similarity">
    <text evidence="1 11">Belongs to the aldehyde dehydrogenase family.</text>
</comment>
<dbReference type="OrthoDB" id="310895at2759"/>
<feature type="compositionally biased region" description="Polar residues" evidence="12">
    <location>
        <begin position="724"/>
        <end position="740"/>
    </location>
</feature>
<evidence type="ECO:0000313" key="14">
    <source>
        <dbReference type="EMBL" id="OJA17579.1"/>
    </source>
</evidence>
<comment type="caution">
    <text evidence="14">The sequence shown here is derived from an EMBL/GenBank/DDBJ whole genome shotgun (WGS) entry which is preliminary data.</text>
</comment>
<evidence type="ECO:0000256" key="7">
    <source>
        <dbReference type="ARBA" id="ARBA00023027"/>
    </source>
</evidence>
<feature type="region of interest" description="Disordered" evidence="12">
    <location>
        <begin position="676"/>
        <end position="748"/>
    </location>
</feature>
<comment type="subunit">
    <text evidence="2">Homotetramer.</text>
</comment>
<dbReference type="Pfam" id="PF14608">
    <property type="entry name" value="zf-CCCH_2"/>
    <property type="match status" value="1"/>
</dbReference>
<dbReference type="InterPro" id="IPR016161">
    <property type="entry name" value="Ald_DH/histidinol_DH"/>
</dbReference>
<keyword evidence="3 9" id="KW-0479">Metal-binding</keyword>
<evidence type="ECO:0000256" key="10">
    <source>
        <dbReference type="PROSITE-ProRule" id="PRU10007"/>
    </source>
</evidence>
<keyword evidence="6 11" id="KW-0560">Oxidoreductase</keyword>
<name>A0A1J8QC87_9AGAM</name>
<evidence type="ECO:0000313" key="15">
    <source>
        <dbReference type="Proteomes" id="UP000183567"/>
    </source>
</evidence>
<evidence type="ECO:0000256" key="2">
    <source>
        <dbReference type="ARBA" id="ARBA00011881"/>
    </source>
</evidence>
<feature type="region of interest" description="Disordered" evidence="12">
    <location>
        <begin position="824"/>
        <end position="879"/>
    </location>
</feature>
<dbReference type="InterPro" id="IPR000571">
    <property type="entry name" value="Znf_CCCH"/>
</dbReference>
<dbReference type="Pfam" id="PF00642">
    <property type="entry name" value="zf-CCCH"/>
    <property type="match status" value="1"/>
</dbReference>
<keyword evidence="7" id="KW-0520">NAD</keyword>
<dbReference type="PROSITE" id="PS00687">
    <property type="entry name" value="ALDEHYDE_DEHYDR_GLU"/>
    <property type="match status" value="1"/>
</dbReference>
<evidence type="ECO:0000256" key="9">
    <source>
        <dbReference type="PROSITE-ProRule" id="PRU00723"/>
    </source>
</evidence>
<dbReference type="Gene3D" id="4.10.1000.10">
    <property type="entry name" value="Zinc finger, CCCH-type"/>
    <property type="match status" value="2"/>
</dbReference>
<accession>A0A1J8QC87</accession>
<dbReference type="InterPro" id="IPR036855">
    <property type="entry name" value="Znf_CCCH_sf"/>
</dbReference>